<dbReference type="PROSITE" id="PS51034">
    <property type="entry name" value="ZP_2"/>
    <property type="match status" value="1"/>
</dbReference>
<dbReference type="GO" id="GO:0031012">
    <property type="term" value="C:extracellular matrix"/>
    <property type="evidence" value="ECO:0007669"/>
    <property type="project" value="TreeGrafter"/>
</dbReference>
<name>A0A8C5B0I3_GADMO</name>
<evidence type="ECO:0000256" key="1">
    <source>
        <dbReference type="ARBA" id="ARBA00023157"/>
    </source>
</evidence>
<sequence>MAGSAIILKVATILICFLSAGTTETSRRSRRSSGDQILPSSYLHLPDMLHSRNPLLPTEYFSPSRGTGSEPLPSRVRDLLLPVTPTPASPALALEPGSINTRCDGDKMNVQVHKSVLGWGGSASHLSVGTCRPTGSTGQFIYFEIRFNQCRTVRMVINNGLVYSNTLRYDPPPPPGQIRRVVPFTLPVSCQYDRYHYSYKIGYIPKIVTQGVLKPITSREDFTLTPRNARWKRLSPWERHHVLGKPMFFEVSSRSLAPGRRLYVESCFATQGPSTTSTPRLTIVNNFGCMVKQIGRSRFIPSSKNRVRFSVDAFLFDATVQPLYMHCSMSTADSTATPTAKACTYDYAKKRWREVSGQESVCSCCETSCSSVPSSDVMVRSKSWTMERRGKPSAHPKKNINVAVATTMTPTTVKMMSKFRTLQQNGAGVSPVDVYAREWQEKALRGSGGVKEVLRGSARVKEVLRGSGGAKEVLRGSGGAKEVLRGSGGAKAVLKGSGGAKEVLKGSARVKEVLRGSGGVKEVPKGSVGTKEVLRGSAKVKEVLRGSGGTKEVLRGSGGAKEAWTGSGGAKAVLTGSARVKKVLKGLGGSKEVPKGLGGSKAVLRGSGGGKAVLRGSGGTKEVLRGSGGAKAVLRGSGGTKEAWTGSGGAKAVLKGSARVKKVLKGSVGAKEVLKGSGGVKELWTGSVGAKEVLKGTGWSKEVLRGFGGAKEVQGPKTLREGLNGSEGGLNVFSGKKEAVKGSGADGKVVKESEDALERVGVEPHRIFETFFGFDK</sequence>
<keyword evidence="2" id="KW-0732">Signal</keyword>
<dbReference type="InterPro" id="IPR055356">
    <property type="entry name" value="ZP-N"/>
</dbReference>
<protein>
    <recommendedName>
        <fullName evidence="3">ZP domain-containing protein</fullName>
    </recommendedName>
</protein>
<proteinExistence type="predicted"/>
<dbReference type="GO" id="GO:0005886">
    <property type="term" value="C:plasma membrane"/>
    <property type="evidence" value="ECO:0007669"/>
    <property type="project" value="UniProtKB-SubCell"/>
</dbReference>
<dbReference type="GO" id="GO:0032190">
    <property type="term" value="F:acrosin binding"/>
    <property type="evidence" value="ECO:0007669"/>
    <property type="project" value="TreeGrafter"/>
</dbReference>
<dbReference type="GO" id="GO:0035803">
    <property type="term" value="P:egg coat formation"/>
    <property type="evidence" value="ECO:0007669"/>
    <property type="project" value="TreeGrafter"/>
</dbReference>
<dbReference type="Ensembl" id="ENSGMOT00000057247.1">
    <property type="protein sequence ID" value="ENSGMOP00000039293.1"/>
    <property type="gene ID" value="ENSGMOG00000035205.1"/>
</dbReference>
<evidence type="ECO:0000256" key="2">
    <source>
        <dbReference type="SAM" id="SignalP"/>
    </source>
</evidence>
<keyword evidence="5" id="KW-1185">Reference proteome</keyword>
<reference evidence="4" key="2">
    <citation type="submission" date="2025-09" db="UniProtKB">
        <authorList>
            <consortium name="Ensembl"/>
        </authorList>
    </citation>
    <scope>IDENTIFICATION</scope>
</reference>
<dbReference type="GeneTree" id="ENSGT01030000234567"/>
<dbReference type="Pfam" id="PF00100">
    <property type="entry name" value="Zona_pellucida"/>
    <property type="match status" value="1"/>
</dbReference>
<dbReference type="AlphaFoldDB" id="A0A8C5B0I3"/>
<evidence type="ECO:0000313" key="5">
    <source>
        <dbReference type="Proteomes" id="UP000694546"/>
    </source>
</evidence>
<evidence type="ECO:0000259" key="3">
    <source>
        <dbReference type="PROSITE" id="PS51034"/>
    </source>
</evidence>
<evidence type="ECO:0000313" key="4">
    <source>
        <dbReference type="Ensembl" id="ENSGMOP00000039293.1"/>
    </source>
</evidence>
<feature type="signal peptide" evidence="2">
    <location>
        <begin position="1"/>
        <end position="23"/>
    </location>
</feature>
<dbReference type="Gene3D" id="2.60.40.3210">
    <property type="entry name" value="Zona pellucida, ZP-N domain"/>
    <property type="match status" value="1"/>
</dbReference>
<feature type="chain" id="PRO_5047397332" description="ZP domain-containing protein" evidence="2">
    <location>
        <begin position="24"/>
        <end position="776"/>
    </location>
</feature>
<dbReference type="PANTHER" id="PTHR11576">
    <property type="entry name" value="ZONA PELLUCIDA SPERM-BINDING PROTEIN 3"/>
    <property type="match status" value="1"/>
</dbReference>
<dbReference type="InterPro" id="IPR055355">
    <property type="entry name" value="ZP-C"/>
</dbReference>
<organism evidence="4 5">
    <name type="scientific">Gadus morhua</name>
    <name type="common">Atlantic cod</name>
    <dbReference type="NCBI Taxonomy" id="8049"/>
    <lineage>
        <taxon>Eukaryota</taxon>
        <taxon>Metazoa</taxon>
        <taxon>Chordata</taxon>
        <taxon>Craniata</taxon>
        <taxon>Vertebrata</taxon>
        <taxon>Euteleostomi</taxon>
        <taxon>Actinopterygii</taxon>
        <taxon>Neopterygii</taxon>
        <taxon>Teleostei</taxon>
        <taxon>Neoteleostei</taxon>
        <taxon>Acanthomorphata</taxon>
        <taxon>Zeiogadaria</taxon>
        <taxon>Gadariae</taxon>
        <taxon>Gadiformes</taxon>
        <taxon>Gadoidei</taxon>
        <taxon>Gadidae</taxon>
        <taxon>Gadus</taxon>
    </lineage>
</organism>
<dbReference type="GO" id="GO:2000344">
    <property type="term" value="P:positive regulation of acrosome reaction"/>
    <property type="evidence" value="ECO:0007669"/>
    <property type="project" value="TreeGrafter"/>
</dbReference>
<accession>A0A8C5B0I3</accession>
<dbReference type="InterPro" id="IPR042235">
    <property type="entry name" value="ZP-C_dom"/>
</dbReference>
<dbReference type="Proteomes" id="UP000694546">
    <property type="component" value="Chromosome 11"/>
</dbReference>
<dbReference type="PANTHER" id="PTHR11576:SF15">
    <property type="entry name" value="ZONA PELLUCIDA SPERM-BINDING PROTEIN 3-LIKE"/>
    <property type="match status" value="1"/>
</dbReference>
<dbReference type="InterPro" id="IPR001507">
    <property type="entry name" value="ZP_dom"/>
</dbReference>
<dbReference type="Gene3D" id="2.60.40.4100">
    <property type="entry name" value="Zona pellucida, ZP-C domain"/>
    <property type="match status" value="1"/>
</dbReference>
<dbReference type="Pfam" id="PF23344">
    <property type="entry name" value="ZP-N"/>
    <property type="match status" value="1"/>
</dbReference>
<keyword evidence="1" id="KW-1015">Disulfide bond</keyword>
<reference evidence="4" key="1">
    <citation type="submission" date="2025-08" db="UniProtKB">
        <authorList>
            <consortium name="Ensembl"/>
        </authorList>
    </citation>
    <scope>IDENTIFICATION</scope>
</reference>
<feature type="domain" description="ZP" evidence="3">
    <location>
        <begin position="102"/>
        <end position="350"/>
    </location>
</feature>
<dbReference type="GO" id="GO:0007339">
    <property type="term" value="P:binding of sperm to zona pellucida"/>
    <property type="evidence" value="ECO:0007669"/>
    <property type="project" value="TreeGrafter"/>
</dbReference>
<dbReference type="SMART" id="SM00241">
    <property type="entry name" value="ZP"/>
    <property type="match status" value="1"/>
</dbReference>